<name>A0A6M3J2N9_9ZZZZ</name>
<dbReference type="EMBL" id="MT142517">
    <property type="protein sequence ID" value="QJA83761.1"/>
    <property type="molecule type" value="Genomic_DNA"/>
</dbReference>
<organism evidence="1">
    <name type="scientific">viral metagenome</name>
    <dbReference type="NCBI Taxonomy" id="1070528"/>
    <lineage>
        <taxon>unclassified sequences</taxon>
        <taxon>metagenomes</taxon>
        <taxon>organismal metagenomes</taxon>
    </lineage>
</organism>
<proteinExistence type="predicted"/>
<dbReference type="AlphaFoldDB" id="A0A6M3J2N9"/>
<accession>A0A6M3J2N9</accession>
<dbReference type="EMBL" id="MT141500">
    <property type="protein sequence ID" value="QJA63575.1"/>
    <property type="molecule type" value="Genomic_DNA"/>
</dbReference>
<evidence type="ECO:0000313" key="2">
    <source>
        <dbReference type="EMBL" id="QJA83761.1"/>
    </source>
</evidence>
<protein>
    <submittedName>
        <fullName evidence="1">Putative tail protein</fullName>
    </submittedName>
</protein>
<evidence type="ECO:0000313" key="1">
    <source>
        <dbReference type="EMBL" id="QJA63575.1"/>
    </source>
</evidence>
<reference evidence="1" key="1">
    <citation type="submission" date="2020-03" db="EMBL/GenBank/DDBJ databases">
        <title>The deep terrestrial virosphere.</title>
        <authorList>
            <person name="Holmfeldt K."/>
            <person name="Nilsson E."/>
            <person name="Simone D."/>
            <person name="Lopez-Fernandez M."/>
            <person name="Wu X."/>
            <person name="de Brujin I."/>
            <person name="Lundin D."/>
            <person name="Andersson A."/>
            <person name="Bertilsson S."/>
            <person name="Dopson M."/>
        </authorList>
    </citation>
    <scope>NUCLEOTIDE SEQUENCE</scope>
    <source>
        <strain evidence="2">MM415A00253</strain>
        <strain evidence="1">MM415B00618</strain>
    </source>
</reference>
<gene>
    <name evidence="2" type="ORF">MM415A00253_0009</name>
    <name evidence="1" type="ORF">MM415B00618_0002</name>
</gene>
<sequence length="411" mass="43409">MKALQLINTSVVQSQLARLLIGKKYSDNDVIDGSGLDDTKGTDAVGALVSALTDGTYDTAIIATAMTANGAANVLNYDTYAKMRAKMKTASQGTLITSGTAAAGGSTVVITLEDKAESASAAANMIIVITGGTGIGEIKAIYSYNTGTRVATVGGANFTVDATSEYEIYDVSDYIKLILATDSDGKTIGRLTWEYLYPTLSSPLVVLYSGAYKYSWHSGTAAGAAAGTLTLAASVAAEDVGYNIATTAQVATNDFFADKYLYIVSGTGAGQLRKIASYVGSTRVATLDENWDTTPTGAVYRLVDGPADAIEQFKKMLSGDPQTIYPDFSTGRIFGDVAVLKAIQYVLDLTDDDADTAVVNKIVNRLIDNAGVLNDAPESGAVRASDMHQDQRYFFSEFLKAGYWIYKASIL</sequence>